<dbReference type="AlphaFoldDB" id="A0A450TPK3"/>
<dbReference type="SUPFAM" id="SSF88723">
    <property type="entry name" value="PIN domain-like"/>
    <property type="match status" value="1"/>
</dbReference>
<dbReference type="CDD" id="cd18687">
    <property type="entry name" value="PIN_VapC-like"/>
    <property type="match status" value="1"/>
</dbReference>
<name>A0A450TPK3_9GAMM</name>
<accession>A0A450TPK3</accession>
<proteinExistence type="predicted"/>
<evidence type="ECO:0008006" key="3">
    <source>
        <dbReference type="Google" id="ProtNLM"/>
    </source>
</evidence>
<feature type="compositionally biased region" description="Polar residues" evidence="1">
    <location>
        <begin position="26"/>
        <end position="36"/>
    </location>
</feature>
<dbReference type="EMBL" id="CAADFD010000171">
    <property type="protein sequence ID" value="VFJ69756.1"/>
    <property type="molecule type" value="Genomic_DNA"/>
</dbReference>
<feature type="region of interest" description="Disordered" evidence="1">
    <location>
        <begin position="18"/>
        <end position="41"/>
    </location>
</feature>
<sequence length="201" mass="22558">MTIYLKYPPTDFFEEAKKQTLKKSPNKTQPLQNPSGKTEIPHMKPKLYLETSVVSYRTSPASRDVIIAGHQQSTHLLWEKLGDDFEPFVSALVIKETSRGNPDKAKQRLDAISSFGIIKNTPEAESLAWEIIDNHGIPEEYPEDALHIALAAIGGIDFVVTWNFAHMNNPFTKMRIRQTIENEGLVCPQIVSPDELIGEAS</sequence>
<evidence type="ECO:0000256" key="1">
    <source>
        <dbReference type="SAM" id="MobiDB-lite"/>
    </source>
</evidence>
<protein>
    <recommendedName>
        <fullName evidence="3">PIN domain-containing protein</fullName>
    </recommendedName>
</protein>
<gene>
    <name evidence="2" type="ORF">BECKFW1821B_GA0114236_11715</name>
</gene>
<organism evidence="2">
    <name type="scientific">Candidatus Kentrum sp. FW</name>
    <dbReference type="NCBI Taxonomy" id="2126338"/>
    <lineage>
        <taxon>Bacteria</taxon>
        <taxon>Pseudomonadati</taxon>
        <taxon>Pseudomonadota</taxon>
        <taxon>Gammaproteobacteria</taxon>
        <taxon>Candidatus Kentrum</taxon>
    </lineage>
</organism>
<dbReference type="InterPro" id="IPR029060">
    <property type="entry name" value="PIN-like_dom_sf"/>
</dbReference>
<reference evidence="2" key="1">
    <citation type="submission" date="2019-02" db="EMBL/GenBank/DDBJ databases">
        <authorList>
            <person name="Gruber-Vodicka R. H."/>
            <person name="Seah K. B. B."/>
        </authorList>
    </citation>
    <scope>NUCLEOTIDE SEQUENCE</scope>
    <source>
        <strain evidence="2">BECK_BZ106</strain>
    </source>
</reference>
<evidence type="ECO:0000313" key="2">
    <source>
        <dbReference type="EMBL" id="VFJ69756.1"/>
    </source>
</evidence>